<feature type="transmembrane region" description="Helical" evidence="1">
    <location>
        <begin position="332"/>
        <end position="356"/>
    </location>
</feature>
<feature type="transmembrane region" description="Helical" evidence="1">
    <location>
        <begin position="12"/>
        <end position="32"/>
    </location>
</feature>
<feature type="transmembrane region" description="Helical" evidence="1">
    <location>
        <begin position="368"/>
        <end position="389"/>
    </location>
</feature>
<keyword evidence="4" id="KW-1185">Reference proteome</keyword>
<evidence type="ECO:0000313" key="3">
    <source>
        <dbReference type="EMBL" id="KIE12207.1"/>
    </source>
</evidence>
<sequence length="433" mass="46474">MEVSENRKLSIVSLATLLVSAHYGLGFLLGTAEKAMSSGVMGSLYAVSVGLGVIASLAIAKFYWTQIEQIWTLLGNRYGNLVKIGVGLMSWMSFIGIGAVQIIAAASILAIVGIPKLPIMVTVTLLFWVLSLLAVEKVSWLFRGFLLLNIVGLIYALWVLHGLPNYVQAPVEFITSLHQVSLAEVIGVSLSTTLLVVIDMKCHQYMVQAIDVRTVYLGCLVAAIAIIALAFLPSTVVIAAQNAGILPANLDAKQVVPYILSWVGHGTNQPLGIFLIGVLAVPCLGLGSSVLRVQTKTLLDLQILPQFQGHVVLIAAINALFALAIALKGGEIIGLILLFYTAYLSAVWVPWIAYLLNHGKLYTFSDFSVRLSLVLGSLSALTTLSVILYQPKAVFWGNGELTIMIVGIGCGSISLLLAQLSEKLNNTIKYKKV</sequence>
<feature type="transmembrane region" description="Helical" evidence="1">
    <location>
        <begin position="117"/>
        <end position="135"/>
    </location>
</feature>
<dbReference type="OrthoDB" id="449179at2"/>
<dbReference type="Proteomes" id="UP000029738">
    <property type="component" value="Unassembled WGS sequence"/>
</dbReference>
<feature type="transmembrane region" description="Helical" evidence="1">
    <location>
        <begin position="140"/>
        <end position="160"/>
    </location>
</feature>
<evidence type="ECO:0000313" key="4">
    <source>
        <dbReference type="Proteomes" id="UP000029738"/>
    </source>
</evidence>
<comment type="caution">
    <text evidence="3">The sequence shown here is derived from an EMBL/GenBank/DDBJ whole genome shotgun (WGS) entry which is preliminary data.</text>
</comment>
<organism evidence="3">
    <name type="scientific">Tolypothrix bouteillei VB521301</name>
    <dbReference type="NCBI Taxonomy" id="1479485"/>
    <lineage>
        <taxon>Bacteria</taxon>
        <taxon>Bacillati</taxon>
        <taxon>Cyanobacteriota</taxon>
        <taxon>Cyanophyceae</taxon>
        <taxon>Nostocales</taxon>
        <taxon>Tolypothrichaceae</taxon>
        <taxon>Tolypothrix</taxon>
    </lineage>
</organism>
<proteinExistence type="predicted"/>
<dbReference type="STRING" id="1479485.DA73_0211605"/>
<gene>
    <name evidence="3" type="ORF">DA73_0211605</name>
    <name evidence="2" type="ORF">DA73_0400037245</name>
</gene>
<feature type="transmembrane region" description="Helical" evidence="1">
    <location>
        <begin position="271"/>
        <end position="291"/>
    </location>
</feature>
<feature type="transmembrane region" description="Helical" evidence="1">
    <location>
        <begin position="44"/>
        <end position="64"/>
    </location>
</feature>
<keyword evidence="1" id="KW-1133">Transmembrane helix</keyword>
<keyword evidence="1" id="KW-0472">Membrane</keyword>
<reference evidence="3" key="1">
    <citation type="journal article" date="2015" name="Genome Announc.">
        <title>Draft Genome Sequence of Tolypothrix boutellei Strain VB521301.</title>
        <authorList>
            <person name="Chandrababunaidu M.M."/>
            <person name="Singh D."/>
            <person name="Sen D."/>
            <person name="Bhan S."/>
            <person name="Das S."/>
            <person name="Gupta A."/>
            <person name="Adhikary S.P."/>
            <person name="Tripathy S."/>
        </authorList>
    </citation>
    <scope>NUCLEOTIDE SEQUENCE</scope>
    <source>
        <strain evidence="3">VB521301</strain>
    </source>
</reference>
<feature type="transmembrane region" description="Helical" evidence="1">
    <location>
        <begin position="85"/>
        <end position="111"/>
    </location>
</feature>
<dbReference type="EMBL" id="JHEG02000037">
    <property type="protein sequence ID" value="KIE12207.1"/>
    <property type="molecule type" value="Genomic_DNA"/>
</dbReference>
<evidence type="ECO:0000256" key="1">
    <source>
        <dbReference type="SAM" id="Phobius"/>
    </source>
</evidence>
<protein>
    <submittedName>
        <fullName evidence="3">Uncharacterized protein</fullName>
    </submittedName>
</protein>
<keyword evidence="1" id="KW-0812">Transmembrane</keyword>
<dbReference type="EMBL" id="JHEG04000001">
    <property type="protein sequence ID" value="KAF3890475.1"/>
    <property type="molecule type" value="Genomic_DNA"/>
</dbReference>
<dbReference type="RefSeq" id="WP_038077299.1">
    <property type="nucleotide sequence ID" value="NZ_JHEG04000001.1"/>
</dbReference>
<feature type="transmembrane region" description="Helical" evidence="1">
    <location>
        <begin position="210"/>
        <end position="232"/>
    </location>
</feature>
<name>A0A0C1NBM7_9CYAN</name>
<reference evidence="2" key="2">
    <citation type="submission" date="2019-11" db="EMBL/GenBank/DDBJ databases">
        <title>Improved Assembly of Tolypothrix boutellei genome.</title>
        <authorList>
            <person name="Sarangi A.N."/>
            <person name="Mukherjee M."/>
            <person name="Ghosh S."/>
            <person name="Singh D."/>
            <person name="Das A."/>
            <person name="Kant S."/>
            <person name="Prusty A."/>
            <person name="Tripathy S."/>
        </authorList>
    </citation>
    <scope>NUCLEOTIDE SEQUENCE</scope>
    <source>
        <strain evidence="2">VB521301</strain>
    </source>
</reference>
<feature type="transmembrane region" description="Helical" evidence="1">
    <location>
        <begin position="401"/>
        <end position="421"/>
    </location>
</feature>
<dbReference type="AlphaFoldDB" id="A0A0C1NBM7"/>
<feature type="transmembrane region" description="Helical" evidence="1">
    <location>
        <begin position="303"/>
        <end position="326"/>
    </location>
</feature>
<feature type="transmembrane region" description="Helical" evidence="1">
    <location>
        <begin position="180"/>
        <end position="198"/>
    </location>
</feature>
<accession>A0A0C1NBM7</accession>
<evidence type="ECO:0000313" key="2">
    <source>
        <dbReference type="EMBL" id="KAF3890475.1"/>
    </source>
</evidence>